<accession>A0ABM0GVD4</accession>
<evidence type="ECO:0000259" key="2">
    <source>
        <dbReference type="Pfam" id="PF07859"/>
    </source>
</evidence>
<dbReference type="PANTHER" id="PTHR48081:SF8">
    <property type="entry name" value="ALPHA_BETA HYDROLASE FOLD-3 DOMAIN-CONTAINING PROTEIN-RELATED"/>
    <property type="match status" value="1"/>
</dbReference>
<sequence length="323" mass="35969">MTKYVLTDESKAFIDIVEEATRTGRRKPYHELEIAEAREASLQTAKKFGGSYEFIGNIKNINVPVPHLQDGIEVRIYQPHGCQDNPPVWIYFHGGGGCVGSRDTVDTVCRSISSQGKFVVANVEYRLGPEHPYPAYIHDATSVTKWIMQNKVEIGGGEQSIVGVGGDSHGGNVATTVCHEVKGLDYQVLIFPSVDLSFSYPSHKELSTGYLLESVTCEWFMDRLCTTPAHRFETFGSCIRREDSSFIGQPPCFLLITECDLLRDEGLAYGEKLKAAGVFVETLFLKGTVHAFFHLPDFFKKTCKISYDKIVEFIQSQAAKTTS</sequence>
<keyword evidence="3" id="KW-1185">Reference proteome</keyword>
<dbReference type="Gene3D" id="3.40.50.1820">
    <property type="entry name" value="alpha/beta hydrolase"/>
    <property type="match status" value="1"/>
</dbReference>
<proteinExistence type="predicted"/>
<organism evidence="3 4">
    <name type="scientific">Saccoglossus kowalevskii</name>
    <name type="common">Acorn worm</name>
    <dbReference type="NCBI Taxonomy" id="10224"/>
    <lineage>
        <taxon>Eukaryota</taxon>
        <taxon>Metazoa</taxon>
        <taxon>Hemichordata</taxon>
        <taxon>Enteropneusta</taxon>
        <taxon>Harrimaniidae</taxon>
        <taxon>Saccoglossus</taxon>
    </lineage>
</organism>
<gene>
    <name evidence="4" type="primary">LOC100371983</name>
</gene>
<evidence type="ECO:0000313" key="3">
    <source>
        <dbReference type="Proteomes" id="UP000694865"/>
    </source>
</evidence>
<reference evidence="4" key="1">
    <citation type="submission" date="2025-08" db="UniProtKB">
        <authorList>
            <consortium name="RefSeq"/>
        </authorList>
    </citation>
    <scope>IDENTIFICATION</scope>
    <source>
        <tissue evidence="4">Testes</tissue>
    </source>
</reference>
<protein>
    <submittedName>
        <fullName evidence="4">AB hydrolase superfamily protein C1039.03-like</fullName>
    </submittedName>
</protein>
<dbReference type="InterPro" id="IPR013094">
    <property type="entry name" value="AB_hydrolase_3"/>
</dbReference>
<keyword evidence="1" id="KW-0378">Hydrolase</keyword>
<dbReference type="Proteomes" id="UP000694865">
    <property type="component" value="Unplaced"/>
</dbReference>
<dbReference type="RefSeq" id="XP_002738133.1">
    <property type="nucleotide sequence ID" value="XM_002738087.2"/>
</dbReference>
<dbReference type="Pfam" id="PF07859">
    <property type="entry name" value="Abhydrolase_3"/>
    <property type="match status" value="1"/>
</dbReference>
<feature type="domain" description="Alpha/beta hydrolase fold-3" evidence="2">
    <location>
        <begin position="90"/>
        <end position="293"/>
    </location>
</feature>
<dbReference type="SUPFAM" id="SSF53474">
    <property type="entry name" value="alpha/beta-Hydrolases"/>
    <property type="match status" value="1"/>
</dbReference>
<evidence type="ECO:0000256" key="1">
    <source>
        <dbReference type="ARBA" id="ARBA00022801"/>
    </source>
</evidence>
<dbReference type="InterPro" id="IPR050300">
    <property type="entry name" value="GDXG_lipolytic_enzyme"/>
</dbReference>
<name>A0ABM0GVD4_SACKO</name>
<dbReference type="InterPro" id="IPR029058">
    <property type="entry name" value="AB_hydrolase_fold"/>
</dbReference>
<dbReference type="PANTHER" id="PTHR48081">
    <property type="entry name" value="AB HYDROLASE SUPERFAMILY PROTEIN C4A8.06C"/>
    <property type="match status" value="1"/>
</dbReference>
<evidence type="ECO:0000313" key="4">
    <source>
        <dbReference type="RefSeq" id="XP_002738133.1"/>
    </source>
</evidence>
<dbReference type="GeneID" id="100371983"/>